<evidence type="ECO:0000256" key="6">
    <source>
        <dbReference type="ARBA" id="ARBA00022989"/>
    </source>
</evidence>
<dbReference type="AlphaFoldDB" id="A0A934MHM0"/>
<name>A0A934MHM0_9RHOB</name>
<comment type="function">
    <text evidence="11">Component of the F(0) channel, it forms part of the peripheral stalk, linking F(1) to F(0). The b'-subunit is a diverged and duplicated form of b found in plants and photosynthetic bacteria.</text>
</comment>
<dbReference type="HAMAP" id="MF_01398">
    <property type="entry name" value="ATP_synth_b_bprime"/>
    <property type="match status" value="1"/>
</dbReference>
<keyword evidence="5 13" id="KW-0375">Hydrogen ion transport</keyword>
<keyword evidence="6 13" id="KW-1133">Transmembrane helix</keyword>
<evidence type="ECO:0000256" key="9">
    <source>
        <dbReference type="ARBA" id="ARBA00023310"/>
    </source>
</evidence>
<evidence type="ECO:0000256" key="15">
    <source>
        <dbReference type="SAM" id="Coils"/>
    </source>
</evidence>
<keyword evidence="2 13" id="KW-0813">Transport</keyword>
<evidence type="ECO:0000256" key="12">
    <source>
        <dbReference type="ARBA" id="ARBA00037847"/>
    </source>
</evidence>
<dbReference type="PANTHER" id="PTHR33445">
    <property type="entry name" value="ATP SYNTHASE SUBUNIT B', CHLOROPLASTIC"/>
    <property type="match status" value="1"/>
</dbReference>
<dbReference type="GO" id="GO:0012505">
    <property type="term" value="C:endomembrane system"/>
    <property type="evidence" value="ECO:0007669"/>
    <property type="project" value="UniProtKB-SubCell"/>
</dbReference>
<organism evidence="16 17">
    <name type="scientific">Palleronia pontilimi</name>
    <dbReference type="NCBI Taxonomy" id="1964209"/>
    <lineage>
        <taxon>Bacteria</taxon>
        <taxon>Pseudomonadati</taxon>
        <taxon>Pseudomonadota</taxon>
        <taxon>Alphaproteobacteria</taxon>
        <taxon>Rhodobacterales</taxon>
        <taxon>Roseobacteraceae</taxon>
        <taxon>Palleronia</taxon>
    </lineage>
</organism>
<dbReference type="GO" id="GO:0005886">
    <property type="term" value="C:plasma membrane"/>
    <property type="evidence" value="ECO:0007669"/>
    <property type="project" value="UniProtKB-SubCell"/>
</dbReference>
<protein>
    <recommendedName>
        <fullName evidence="13">ATP synthase subunit b</fullName>
    </recommendedName>
    <alternativeName>
        <fullName evidence="13">ATP synthase F(0) sector subunit b</fullName>
    </alternativeName>
    <alternativeName>
        <fullName evidence="13">ATPase subunit I</fullName>
    </alternativeName>
    <alternativeName>
        <fullName evidence="13">F-type ATPase subunit b</fullName>
        <shortName evidence="13">F-ATPase subunit b</shortName>
    </alternativeName>
</protein>
<reference evidence="16" key="1">
    <citation type="submission" date="2020-12" db="EMBL/GenBank/DDBJ databases">
        <title>Bacterial taxonomy.</title>
        <authorList>
            <person name="Pan X."/>
        </authorList>
    </citation>
    <scope>NUCLEOTIDE SEQUENCE</scope>
    <source>
        <strain evidence="16">KCTC 52957</strain>
    </source>
</reference>
<evidence type="ECO:0000256" key="1">
    <source>
        <dbReference type="ARBA" id="ARBA00005513"/>
    </source>
</evidence>
<keyword evidence="15" id="KW-0175">Coiled coil</keyword>
<dbReference type="PANTHER" id="PTHR33445:SF1">
    <property type="entry name" value="ATP SYNTHASE SUBUNIT B"/>
    <property type="match status" value="1"/>
</dbReference>
<evidence type="ECO:0000256" key="14">
    <source>
        <dbReference type="RuleBase" id="RU003848"/>
    </source>
</evidence>
<keyword evidence="3 13" id="KW-0138">CF(0)</keyword>
<comment type="caution">
    <text evidence="16">The sequence shown here is derived from an EMBL/GenBank/DDBJ whole genome shotgun (WGS) entry which is preliminary data.</text>
</comment>
<dbReference type="Proteomes" id="UP000642488">
    <property type="component" value="Unassembled WGS sequence"/>
</dbReference>
<comment type="function">
    <text evidence="10 13">F(1)F(0) ATP synthase produces ATP from ADP in the presence of a proton or sodium gradient. F-type ATPases consist of two structural domains, F(1) containing the extramembraneous catalytic core and F(0) containing the membrane proton channel, linked together by a central stalk and a peripheral stalk. During catalysis, ATP synthesis in the catalytic domain of F(1) is coupled via a rotary mechanism of the central stalk subunits to proton translocation.</text>
</comment>
<evidence type="ECO:0000256" key="10">
    <source>
        <dbReference type="ARBA" id="ARBA00025198"/>
    </source>
</evidence>
<accession>A0A934MHM0</accession>
<feature type="coiled-coil region" evidence="15">
    <location>
        <begin position="74"/>
        <end position="136"/>
    </location>
</feature>
<sequence>MATEPTTAVLTPGDASADGSGMPQLNFDTFPNQIFWLLVALAAIYFVLSRIALPRIASVLAERQGTITNDIAAAEELKHKAAEAEKAYEKALADARAEANRIAEETKAEMQEELDKKQAKAEAEIAAQQAESEKRIDEIRANATASVEEVAKATAQSVVAAMGFEAEQDRIDQAVDQRLKESA</sequence>
<dbReference type="Pfam" id="PF00430">
    <property type="entry name" value="ATP-synt_B"/>
    <property type="match status" value="1"/>
</dbReference>
<dbReference type="GO" id="GO:0046961">
    <property type="term" value="F:proton-transporting ATPase activity, rotational mechanism"/>
    <property type="evidence" value="ECO:0007669"/>
    <property type="project" value="TreeGrafter"/>
</dbReference>
<dbReference type="NCBIfam" id="NF009988">
    <property type="entry name" value="PRK13454.1"/>
    <property type="match status" value="1"/>
</dbReference>
<dbReference type="InterPro" id="IPR002146">
    <property type="entry name" value="ATP_synth_b/b'su_bac/chlpt"/>
</dbReference>
<comment type="subunit">
    <text evidence="13">F-type ATPases have 2 components, F(1) - the catalytic core - and F(0) - the membrane proton channel. F(1) has five subunits: alpha(3), beta(3), gamma(1), delta(1), epsilon(1). F(0) has three main subunits: a(1), b(2) and c(10-14). The alpha and beta chains form an alternating ring which encloses part of the gamma chain. F(1) is attached to F(0) by a central stalk formed by the gamma and epsilon chains, while a peripheral stalk is formed by the delta and b chains.</text>
</comment>
<evidence type="ECO:0000256" key="5">
    <source>
        <dbReference type="ARBA" id="ARBA00022781"/>
    </source>
</evidence>
<keyword evidence="8 13" id="KW-0472">Membrane</keyword>
<evidence type="ECO:0000313" key="17">
    <source>
        <dbReference type="Proteomes" id="UP000642488"/>
    </source>
</evidence>
<dbReference type="RefSeq" id="WP_198916599.1">
    <property type="nucleotide sequence ID" value="NZ_JAEKPD010000010.1"/>
</dbReference>
<evidence type="ECO:0000256" key="4">
    <source>
        <dbReference type="ARBA" id="ARBA00022692"/>
    </source>
</evidence>
<evidence type="ECO:0000256" key="8">
    <source>
        <dbReference type="ARBA" id="ARBA00023136"/>
    </source>
</evidence>
<evidence type="ECO:0000313" key="16">
    <source>
        <dbReference type="EMBL" id="MBJ3763429.1"/>
    </source>
</evidence>
<keyword evidence="13" id="KW-1003">Cell membrane</keyword>
<keyword evidence="17" id="KW-1185">Reference proteome</keyword>
<evidence type="ECO:0000256" key="11">
    <source>
        <dbReference type="ARBA" id="ARBA00025614"/>
    </source>
</evidence>
<evidence type="ECO:0000256" key="7">
    <source>
        <dbReference type="ARBA" id="ARBA00023065"/>
    </source>
</evidence>
<evidence type="ECO:0000256" key="13">
    <source>
        <dbReference type="HAMAP-Rule" id="MF_01398"/>
    </source>
</evidence>
<comment type="subcellular location">
    <subcellularLocation>
        <location evidence="13">Cell membrane</location>
        <topology evidence="13">Single-pass membrane protein</topology>
    </subcellularLocation>
    <subcellularLocation>
        <location evidence="12">Endomembrane system</location>
        <topology evidence="12">Single-pass membrane protein</topology>
    </subcellularLocation>
</comment>
<keyword evidence="4 13" id="KW-0812">Transmembrane</keyword>
<evidence type="ECO:0000256" key="2">
    <source>
        <dbReference type="ARBA" id="ARBA00022448"/>
    </source>
</evidence>
<dbReference type="GO" id="GO:0045259">
    <property type="term" value="C:proton-transporting ATP synthase complex"/>
    <property type="evidence" value="ECO:0007669"/>
    <property type="project" value="UniProtKB-KW"/>
</dbReference>
<comment type="similarity">
    <text evidence="1 13 14">Belongs to the ATPase B chain family.</text>
</comment>
<dbReference type="InterPro" id="IPR050059">
    <property type="entry name" value="ATP_synthase_B_chain"/>
</dbReference>
<proteinExistence type="inferred from homology"/>
<dbReference type="EMBL" id="JAEKPD010000010">
    <property type="protein sequence ID" value="MBJ3763429.1"/>
    <property type="molecule type" value="Genomic_DNA"/>
</dbReference>
<keyword evidence="7 13" id="KW-0406">Ion transport</keyword>
<gene>
    <name evidence="13" type="primary">atpF</name>
    <name evidence="16" type="ORF">ILP92_11795</name>
</gene>
<dbReference type="GO" id="GO:0046933">
    <property type="term" value="F:proton-transporting ATP synthase activity, rotational mechanism"/>
    <property type="evidence" value="ECO:0007669"/>
    <property type="project" value="UniProtKB-UniRule"/>
</dbReference>
<keyword evidence="9 13" id="KW-0066">ATP synthesis</keyword>
<feature type="transmembrane region" description="Helical" evidence="13">
    <location>
        <begin position="34"/>
        <end position="53"/>
    </location>
</feature>
<dbReference type="CDD" id="cd06503">
    <property type="entry name" value="ATP-synt_Fo_b"/>
    <property type="match status" value="1"/>
</dbReference>
<evidence type="ECO:0000256" key="3">
    <source>
        <dbReference type="ARBA" id="ARBA00022547"/>
    </source>
</evidence>